<reference evidence="5 6" key="1">
    <citation type="journal article" date="2016" name="Environ. Microbiol.">
        <title>Genomic resolution of a cold subsurface aquifer community provides metabolic insights for novel microbes adapted to high CO concentrations.</title>
        <authorList>
            <person name="Probst A.J."/>
            <person name="Castelle C.J."/>
            <person name="Singh A."/>
            <person name="Brown C.T."/>
            <person name="Anantharaman K."/>
            <person name="Sharon I."/>
            <person name="Hug L.A."/>
            <person name="Burstein D."/>
            <person name="Emerson J.B."/>
            <person name="Thomas B.C."/>
            <person name="Banfield J.F."/>
        </authorList>
    </citation>
    <scope>NUCLEOTIDE SEQUENCE [LARGE SCALE GENOMIC DNA]</scope>
    <source>
        <strain evidence="5">CG1_02_44_10</strain>
    </source>
</reference>
<dbReference type="SUPFAM" id="SSF50494">
    <property type="entry name" value="Trypsin-like serine proteases"/>
    <property type="match status" value="1"/>
</dbReference>
<evidence type="ECO:0008006" key="7">
    <source>
        <dbReference type="Google" id="ProtNLM"/>
    </source>
</evidence>
<evidence type="ECO:0000256" key="3">
    <source>
        <dbReference type="ARBA" id="ARBA00022801"/>
    </source>
</evidence>
<accession>A0A1J4S095</accession>
<dbReference type="Gene3D" id="2.40.10.10">
    <property type="entry name" value="Trypsin-like serine proteases"/>
    <property type="match status" value="1"/>
</dbReference>
<dbReference type="Gene3D" id="2.40.10.120">
    <property type="match status" value="1"/>
</dbReference>
<evidence type="ECO:0000256" key="1">
    <source>
        <dbReference type="ARBA" id="ARBA00010541"/>
    </source>
</evidence>
<dbReference type="InterPro" id="IPR043504">
    <property type="entry name" value="Peptidase_S1_PA_chymotrypsin"/>
</dbReference>
<protein>
    <recommendedName>
        <fullName evidence="7">Peptidase S1 domain-containing protein</fullName>
    </recommendedName>
</protein>
<comment type="caution">
    <text evidence="5">The sequence shown here is derived from an EMBL/GenBank/DDBJ whole genome shotgun (WGS) entry which is preliminary data.</text>
</comment>
<keyword evidence="4" id="KW-0812">Transmembrane</keyword>
<organism evidence="5 6">
    <name type="scientific">Candidatus Collierbacteria bacterium CG1_02_44_10</name>
    <dbReference type="NCBI Taxonomy" id="1805087"/>
    <lineage>
        <taxon>Bacteria</taxon>
        <taxon>Candidatus Collieribacteriota</taxon>
    </lineage>
</organism>
<evidence type="ECO:0000313" key="5">
    <source>
        <dbReference type="EMBL" id="OIN92607.1"/>
    </source>
</evidence>
<dbReference type="PANTHER" id="PTHR43343:SF3">
    <property type="entry name" value="PROTEASE DO-LIKE 8, CHLOROPLASTIC"/>
    <property type="match status" value="1"/>
</dbReference>
<name>A0A1J4S095_9BACT</name>
<dbReference type="PANTHER" id="PTHR43343">
    <property type="entry name" value="PEPTIDASE S12"/>
    <property type="match status" value="1"/>
</dbReference>
<evidence type="ECO:0000313" key="6">
    <source>
        <dbReference type="Proteomes" id="UP000182345"/>
    </source>
</evidence>
<dbReference type="AlphaFoldDB" id="A0A1J4S095"/>
<evidence type="ECO:0000256" key="4">
    <source>
        <dbReference type="SAM" id="Phobius"/>
    </source>
</evidence>
<dbReference type="InterPro" id="IPR009003">
    <property type="entry name" value="Peptidase_S1_PA"/>
</dbReference>
<dbReference type="InterPro" id="IPR051201">
    <property type="entry name" value="Chloro_Bact_Ser_Proteases"/>
</dbReference>
<dbReference type="Pfam" id="PF13365">
    <property type="entry name" value="Trypsin_2"/>
    <property type="match status" value="1"/>
</dbReference>
<keyword evidence="4" id="KW-0472">Membrane</keyword>
<keyword evidence="2" id="KW-0645">Protease</keyword>
<keyword evidence="3" id="KW-0378">Hydrolase</keyword>
<dbReference type="GO" id="GO:0008233">
    <property type="term" value="F:peptidase activity"/>
    <property type="evidence" value="ECO:0007669"/>
    <property type="project" value="UniProtKB-KW"/>
</dbReference>
<feature type="transmembrane region" description="Helical" evidence="4">
    <location>
        <begin position="7"/>
        <end position="27"/>
    </location>
</feature>
<sequence>MNPKKGLMGLFILTFFLSSIGLVLLVLDDKKDLSSRADLGLVSNLLPALPEGIFVENDNIWDGRSQKLPVKIEYNPSVWLPPQTDDPIFYHQNQSVTVRVTLESIDSVKLKQILGPEFIAPKPFIGSRSEVEGWSITSYSYKFFGAEKIVDIWTNSEGITLLAVMPDVISRKDVEDLVSQVVSIVSVPEVKGVSTPDDSARLAATVRPSVVMILNNYCAQVRLDEKVYPFCLAQSGSGFFVNKDGYIATNGHVVSNLPETALFYGVTTGGLDGLLIDSLQAYFTALTGMPVERSLLEVKIKEAHSSKETIYQMAALVGDMYKKNLIKLGNEVNKYFIQLGNIPVQLSKTGVNVGSDIVTATLIASDYAAPDPTMGFTTSDVALLKINGTNFPALPLGKMDDVSVGSSVMLIGFPGVAMGSNSQLLDTSANAEPTFTKGVISAFKQAKGNKKNLIQTDASINHGNSGGPAVSSEGKVVGLATYGITPEEGGGNYNFLRDIADLKDLMAKNNVTEEIGGTYDTWKSGLDNYWISYFKPAKVKFEKVSSMYPDHPTVQQYLRETNSKISGFEDKTPRFTRDQRKIYIGVSSGLMIFSVVIIMALGISNYIDSKRRRAPVILPPRVPLPPQPIQTF</sequence>
<keyword evidence="4" id="KW-1133">Transmembrane helix</keyword>
<comment type="similarity">
    <text evidence="1">Belongs to the peptidase S1C family.</text>
</comment>
<proteinExistence type="inferred from homology"/>
<gene>
    <name evidence="5" type="ORF">AUJ42_00265</name>
</gene>
<evidence type="ECO:0000256" key="2">
    <source>
        <dbReference type="ARBA" id="ARBA00022670"/>
    </source>
</evidence>
<dbReference type="EMBL" id="MNUK01000007">
    <property type="protein sequence ID" value="OIN92607.1"/>
    <property type="molecule type" value="Genomic_DNA"/>
</dbReference>
<feature type="transmembrane region" description="Helical" evidence="4">
    <location>
        <begin position="582"/>
        <end position="603"/>
    </location>
</feature>
<dbReference type="Proteomes" id="UP000182345">
    <property type="component" value="Unassembled WGS sequence"/>
</dbReference>
<dbReference type="GO" id="GO:0006508">
    <property type="term" value="P:proteolysis"/>
    <property type="evidence" value="ECO:0007669"/>
    <property type="project" value="UniProtKB-KW"/>
</dbReference>